<evidence type="ECO:0000313" key="3">
    <source>
        <dbReference type="Proteomes" id="UP000779049"/>
    </source>
</evidence>
<protein>
    <submittedName>
        <fullName evidence="2">DUF4430 domain-containing protein</fullName>
    </submittedName>
</protein>
<name>A0ABS7L4L8_9FIRM</name>
<organism evidence="2 3">
    <name type="scientific">Sellimonas caecigallum</name>
    <dbReference type="NCBI Taxonomy" id="2592333"/>
    <lineage>
        <taxon>Bacteria</taxon>
        <taxon>Bacillati</taxon>
        <taxon>Bacillota</taxon>
        <taxon>Clostridia</taxon>
        <taxon>Lachnospirales</taxon>
        <taxon>Lachnospiraceae</taxon>
        <taxon>Sellimonas</taxon>
    </lineage>
</organism>
<dbReference type="Pfam" id="PF14478">
    <property type="entry name" value="DUF4430"/>
    <property type="match status" value="1"/>
</dbReference>
<dbReference type="InterPro" id="IPR027954">
    <property type="entry name" value="Transcobalamin-like_C"/>
</dbReference>
<evidence type="ECO:0000259" key="1">
    <source>
        <dbReference type="Pfam" id="PF14478"/>
    </source>
</evidence>
<dbReference type="EMBL" id="VIRV01000002">
    <property type="protein sequence ID" value="MBY0757975.1"/>
    <property type="molecule type" value="Genomic_DNA"/>
</dbReference>
<dbReference type="RefSeq" id="WP_087201471.1">
    <property type="nucleotide sequence ID" value="NZ_CP173660.1"/>
</dbReference>
<keyword evidence="3" id="KW-1185">Reference proteome</keyword>
<feature type="domain" description="Transcobalamin-like C-terminal" evidence="1">
    <location>
        <begin position="64"/>
        <end position="130"/>
    </location>
</feature>
<reference evidence="2 3" key="1">
    <citation type="journal article" date="2020" name="New Microbes New Infect">
        <title>Sellimonas caecigallum sp. nov., description and genome sequence of a new member of the Sellimonas genus isolated from the cecum of feral chicken.</title>
        <authorList>
            <person name="Wongkuna S."/>
            <person name="Ghimire S."/>
            <person name="Antony L."/>
            <person name="Chankhamhaengdecha S."/>
            <person name="Janvilisri T."/>
            <person name="Scaria J."/>
        </authorList>
    </citation>
    <scope>NUCLEOTIDE SEQUENCE [LARGE SCALE GENOMIC DNA]</scope>
    <source>
        <strain evidence="2 3">SW451</strain>
    </source>
</reference>
<dbReference type="Proteomes" id="UP000779049">
    <property type="component" value="Unassembled WGS sequence"/>
</dbReference>
<proteinExistence type="predicted"/>
<gene>
    <name evidence="2" type="ORF">FLB61_02495</name>
</gene>
<sequence>MEKKQKRILLIAACVLVILIAAAVILYQNFRPKAEKGQKEVSITVIHGDKKETSFEYKTDAEYLREVLEEHDLVKGTEGQYGLFITEVDGEKADDSKQQWWCITKGGEQVNTSADQTPVSDQDEFELTLKEGY</sequence>
<dbReference type="Gene3D" id="2.170.130.30">
    <property type="match status" value="1"/>
</dbReference>
<evidence type="ECO:0000313" key="2">
    <source>
        <dbReference type="EMBL" id="MBY0757975.1"/>
    </source>
</evidence>
<accession>A0ABS7L4L8</accession>
<comment type="caution">
    <text evidence="2">The sequence shown here is derived from an EMBL/GenBank/DDBJ whole genome shotgun (WGS) entry which is preliminary data.</text>
</comment>